<organism evidence="1 2">
    <name type="scientific">Penicillium canariense</name>
    <dbReference type="NCBI Taxonomy" id="189055"/>
    <lineage>
        <taxon>Eukaryota</taxon>
        <taxon>Fungi</taxon>
        <taxon>Dikarya</taxon>
        <taxon>Ascomycota</taxon>
        <taxon>Pezizomycotina</taxon>
        <taxon>Eurotiomycetes</taxon>
        <taxon>Eurotiomycetidae</taxon>
        <taxon>Eurotiales</taxon>
        <taxon>Aspergillaceae</taxon>
        <taxon>Penicillium</taxon>
    </lineage>
</organism>
<reference evidence="1" key="2">
    <citation type="journal article" date="2023" name="IMA Fungus">
        <title>Comparative genomic study of the Penicillium genus elucidates a diverse pangenome and 15 lateral gene transfer events.</title>
        <authorList>
            <person name="Petersen C."/>
            <person name="Sorensen T."/>
            <person name="Nielsen M.R."/>
            <person name="Sondergaard T.E."/>
            <person name="Sorensen J.L."/>
            <person name="Fitzpatrick D.A."/>
            <person name="Frisvad J.C."/>
            <person name="Nielsen K.L."/>
        </authorList>
    </citation>
    <scope>NUCLEOTIDE SEQUENCE</scope>
    <source>
        <strain evidence="1">IBT 26290</strain>
    </source>
</reference>
<gene>
    <name evidence="1" type="ORF">N7482_000074</name>
</gene>
<dbReference type="Proteomes" id="UP001149163">
    <property type="component" value="Unassembled WGS sequence"/>
</dbReference>
<evidence type="ECO:0000313" key="2">
    <source>
        <dbReference type="Proteomes" id="UP001149163"/>
    </source>
</evidence>
<dbReference type="EMBL" id="JAPQKN010000001">
    <property type="protein sequence ID" value="KAJ5174197.1"/>
    <property type="molecule type" value="Genomic_DNA"/>
</dbReference>
<comment type="caution">
    <text evidence="1">The sequence shown here is derived from an EMBL/GenBank/DDBJ whole genome shotgun (WGS) entry which is preliminary data.</text>
</comment>
<keyword evidence="2" id="KW-1185">Reference proteome</keyword>
<name>A0A9W9LSS9_9EURO</name>
<protein>
    <submittedName>
        <fullName evidence="1">Uncharacterized protein</fullName>
    </submittedName>
</protein>
<proteinExistence type="predicted"/>
<dbReference type="OrthoDB" id="4461621at2759"/>
<dbReference type="GeneID" id="81421375"/>
<dbReference type="RefSeq" id="XP_056545805.1">
    <property type="nucleotide sequence ID" value="XM_056682199.1"/>
</dbReference>
<accession>A0A9W9LSS9</accession>
<evidence type="ECO:0000313" key="1">
    <source>
        <dbReference type="EMBL" id="KAJ5174197.1"/>
    </source>
</evidence>
<sequence>MVYGIPSPEGRGSVLVASLTEFGPVDEARLIQTLQHTFGDGYCVQIWHPPKVGLPQPLSKKKDRRDTKANIYGLAVLALRTGQSSFLVADRLTKRQLTGDPRPGESPVLSLVMVGIRPPLRTRFSSEEDAQSEHVRVIAKRYTIHPVEHENESIPNLLGSFDLSYTFLGGSSIDITTRLCEYGLELHDPDHGVFISDTTATGREKFERDTKAALLDSTPLPAELVTSIVSCMDHRCQSDFVPPSVEKENLVIFLAFPTTEDERQHLQFGIQREVQRCVGKRTGRPAKRKRDDDHQQINVQLVPWEHKRHATRRDLEYHWKEVHDPALCPLNYLLAPIESSLRQRQALGEAQFGSIYHSNDGFVLMARNTLDHMAKTKLNYPNGELGKIAQLQQKVREGTLPDSSEVEFLIGPDDPFYYNPPLWEPVDGEGLISIAVFYLTNKLSDDQIRALKAELLTDKELLDHQKACCFVPWEDGDPNAPDGTIHDIWSIFWDMRRCTSCEMPIFFIDEQSGVDQTVIMVDIDHFFWHPDDEQATKLLSDVEDPSTKGLLYGRVKGRNAHDGHMNLSRGNMNFDEFLESCGLDAEHRYPRPGWPGHGILENED</sequence>
<reference evidence="1" key="1">
    <citation type="submission" date="2022-11" db="EMBL/GenBank/DDBJ databases">
        <authorList>
            <person name="Petersen C."/>
        </authorList>
    </citation>
    <scope>NUCLEOTIDE SEQUENCE</scope>
    <source>
        <strain evidence="1">IBT 26290</strain>
    </source>
</reference>
<dbReference type="AlphaFoldDB" id="A0A9W9LSS9"/>